<dbReference type="EMBL" id="PZKC01000002">
    <property type="protein sequence ID" value="PTD97618.1"/>
    <property type="molecule type" value="Genomic_DNA"/>
</dbReference>
<evidence type="ECO:0000256" key="7">
    <source>
        <dbReference type="SAM" id="Phobius"/>
    </source>
</evidence>
<reference evidence="9 10" key="2">
    <citation type="submission" date="2018-04" db="EMBL/GenBank/DDBJ databases">
        <title>Thauera lacus sp. nov., isolated from an saline lake in Inner Mongolia, China.</title>
        <authorList>
            <person name="Liang Q.-Y."/>
        </authorList>
    </citation>
    <scope>NUCLEOTIDE SEQUENCE [LARGE SCALE GENOMIC DNA]</scope>
    <source>
        <strain evidence="9 10">D20</strain>
    </source>
</reference>
<comment type="subcellular location">
    <subcellularLocation>
        <location evidence="1">Cell membrane</location>
        <topology evidence="1">Multi-pass membrane protein</topology>
    </subcellularLocation>
</comment>
<dbReference type="Proteomes" id="UP000241193">
    <property type="component" value="Unassembled WGS sequence"/>
</dbReference>
<feature type="domain" description="Type II secretion system protein GspF" evidence="8">
    <location>
        <begin position="280"/>
        <end position="401"/>
    </location>
</feature>
<dbReference type="RefSeq" id="WP_107492138.1">
    <property type="nucleotide sequence ID" value="NZ_PZKC01000002.1"/>
</dbReference>
<evidence type="ECO:0000256" key="4">
    <source>
        <dbReference type="ARBA" id="ARBA00022692"/>
    </source>
</evidence>
<feature type="transmembrane region" description="Helical" evidence="7">
    <location>
        <begin position="383"/>
        <end position="406"/>
    </location>
</feature>
<evidence type="ECO:0000256" key="2">
    <source>
        <dbReference type="ARBA" id="ARBA00005745"/>
    </source>
</evidence>
<dbReference type="AlphaFoldDB" id="A0A2T4IIM3"/>
<feature type="domain" description="Type II secretion system protein GspF" evidence="8">
    <location>
        <begin position="72"/>
        <end position="198"/>
    </location>
</feature>
<reference evidence="9 10" key="1">
    <citation type="submission" date="2018-03" db="EMBL/GenBank/DDBJ databases">
        <authorList>
            <person name="Keele B.F."/>
        </authorList>
    </citation>
    <scope>NUCLEOTIDE SEQUENCE [LARGE SCALE GENOMIC DNA]</scope>
    <source>
        <strain evidence="9 10">D20</strain>
    </source>
</reference>
<evidence type="ECO:0000259" key="8">
    <source>
        <dbReference type="Pfam" id="PF00482"/>
    </source>
</evidence>
<dbReference type="PRINTS" id="PR00812">
    <property type="entry name" value="BCTERIALGSPF"/>
</dbReference>
<dbReference type="GO" id="GO:0005886">
    <property type="term" value="C:plasma membrane"/>
    <property type="evidence" value="ECO:0007669"/>
    <property type="project" value="UniProtKB-SubCell"/>
</dbReference>
<evidence type="ECO:0000256" key="3">
    <source>
        <dbReference type="ARBA" id="ARBA00022475"/>
    </source>
</evidence>
<evidence type="ECO:0000256" key="1">
    <source>
        <dbReference type="ARBA" id="ARBA00004651"/>
    </source>
</evidence>
<feature type="transmembrane region" description="Helical" evidence="7">
    <location>
        <begin position="229"/>
        <end position="248"/>
    </location>
</feature>
<comment type="caution">
    <text evidence="9">The sequence shown here is derived from an EMBL/GenBank/DDBJ whole genome shotgun (WGS) entry which is preliminary data.</text>
</comment>
<keyword evidence="6 7" id="KW-0472">Membrane</keyword>
<dbReference type="PANTHER" id="PTHR30012">
    <property type="entry name" value="GENERAL SECRETION PATHWAY PROTEIN"/>
    <property type="match status" value="1"/>
</dbReference>
<accession>A0A2T4IIM3</accession>
<dbReference type="OrthoDB" id="9805682at2"/>
<dbReference type="Gene3D" id="1.20.81.30">
    <property type="entry name" value="Type II secretion system (T2SS), domain F"/>
    <property type="match status" value="2"/>
</dbReference>
<dbReference type="PANTHER" id="PTHR30012:SF0">
    <property type="entry name" value="TYPE II SECRETION SYSTEM PROTEIN F-RELATED"/>
    <property type="match status" value="1"/>
</dbReference>
<protein>
    <submittedName>
        <fullName evidence="9">Type II secretion system F family protein</fullName>
    </submittedName>
</protein>
<keyword evidence="10" id="KW-1185">Reference proteome</keyword>
<gene>
    <name evidence="9" type="ORF">C8261_02770</name>
</gene>
<keyword evidence="3" id="KW-1003">Cell membrane</keyword>
<dbReference type="InterPro" id="IPR003004">
    <property type="entry name" value="GspF/PilC"/>
</dbReference>
<dbReference type="InterPro" id="IPR042094">
    <property type="entry name" value="T2SS_GspF_sf"/>
</dbReference>
<evidence type="ECO:0000313" key="10">
    <source>
        <dbReference type="Proteomes" id="UP000241193"/>
    </source>
</evidence>
<organism evidence="9 10">
    <name type="scientific">Pseudothauera lacus</name>
    <dbReference type="NCBI Taxonomy" id="2136175"/>
    <lineage>
        <taxon>Bacteria</taxon>
        <taxon>Pseudomonadati</taxon>
        <taxon>Pseudomonadota</taxon>
        <taxon>Betaproteobacteria</taxon>
        <taxon>Rhodocyclales</taxon>
        <taxon>Zoogloeaceae</taxon>
        <taxon>Pseudothauera</taxon>
    </lineage>
</organism>
<dbReference type="InterPro" id="IPR018076">
    <property type="entry name" value="T2SS_GspF_dom"/>
</dbReference>
<proteinExistence type="inferred from homology"/>
<evidence type="ECO:0000313" key="9">
    <source>
        <dbReference type="EMBL" id="PTD97618.1"/>
    </source>
</evidence>
<sequence>MNTYYYRVLNDEGRVRSGLLRLAVERDFSARLWLERRHGGVVLALHRLPGFLGDVRGGLLRQPLRPEDLGGFLRDLAIMSRAGVPMLEALTAITEESRFAGQKRIAGIARALLDDLDAGASVSEAFNRHPDLFPETVRNLITIGDETGAMDRMLMEAADHIERLGTMSRDAKRALIYPAFVFSAIIGAALFWILYVIPHLSGLFLQMRVELPPITVAVMALSEWLSSHLSLALWLTVGLAILIWLAIRESGRFRHSLFALAHRLPIARVIVRSSGMAFITEHLALLIAAGLDMVRSLAVLERSIGDEFYRRKITEVKRVVERGERLAAAMRQVGDFPAMAVRMISVGEETGSLDAQLRHLAGEYRARLDHVIESLAEIIKPAVILFAGAIFLLMVVALLLPVYDLVRQAVTAPMM</sequence>
<evidence type="ECO:0000256" key="6">
    <source>
        <dbReference type="ARBA" id="ARBA00023136"/>
    </source>
</evidence>
<evidence type="ECO:0000256" key="5">
    <source>
        <dbReference type="ARBA" id="ARBA00022989"/>
    </source>
</evidence>
<name>A0A2T4IIM3_9RHOO</name>
<feature type="transmembrane region" description="Helical" evidence="7">
    <location>
        <begin position="174"/>
        <end position="197"/>
    </location>
</feature>
<keyword evidence="5 7" id="KW-1133">Transmembrane helix</keyword>
<dbReference type="Pfam" id="PF00482">
    <property type="entry name" value="T2SSF"/>
    <property type="match status" value="2"/>
</dbReference>
<keyword evidence="4 7" id="KW-0812">Transmembrane</keyword>
<comment type="similarity">
    <text evidence="2">Belongs to the GSP F family.</text>
</comment>